<proteinExistence type="predicted"/>
<dbReference type="RefSeq" id="WP_345335388.1">
    <property type="nucleotide sequence ID" value="NZ_BAABJZ010000072.1"/>
</dbReference>
<dbReference type="InterPro" id="IPR000792">
    <property type="entry name" value="Tscrpt_reg_LuxR_C"/>
</dbReference>
<dbReference type="SMART" id="SM00421">
    <property type="entry name" value="HTH_LUXR"/>
    <property type="match status" value="1"/>
</dbReference>
<dbReference type="Gene3D" id="1.10.10.10">
    <property type="entry name" value="Winged helix-like DNA-binding domain superfamily/Winged helix DNA-binding domain"/>
    <property type="match status" value="1"/>
</dbReference>
<dbReference type="PRINTS" id="PR00038">
    <property type="entry name" value="HTHLUXR"/>
</dbReference>
<dbReference type="SUPFAM" id="SSF46894">
    <property type="entry name" value="C-terminal effector domain of the bipartite response regulators"/>
    <property type="match status" value="1"/>
</dbReference>
<evidence type="ECO:0000313" key="2">
    <source>
        <dbReference type="EMBL" id="GAA4887765.1"/>
    </source>
</evidence>
<feature type="domain" description="HTH luxR-type" evidence="1">
    <location>
        <begin position="267"/>
        <end position="332"/>
    </location>
</feature>
<name>A0ABP9EV28_9GAMM</name>
<evidence type="ECO:0000313" key="3">
    <source>
        <dbReference type="Proteomes" id="UP001499988"/>
    </source>
</evidence>
<dbReference type="Proteomes" id="UP001499988">
    <property type="component" value="Unassembled WGS sequence"/>
</dbReference>
<keyword evidence="3" id="KW-1185">Reference proteome</keyword>
<reference evidence="3" key="1">
    <citation type="journal article" date="2019" name="Int. J. Syst. Evol. Microbiol.">
        <title>The Global Catalogue of Microorganisms (GCM) 10K type strain sequencing project: providing services to taxonomists for standard genome sequencing and annotation.</title>
        <authorList>
            <consortium name="The Broad Institute Genomics Platform"/>
            <consortium name="The Broad Institute Genome Sequencing Center for Infectious Disease"/>
            <person name="Wu L."/>
            <person name="Ma J."/>
        </authorList>
    </citation>
    <scope>NUCLEOTIDE SEQUENCE [LARGE SCALE GENOMIC DNA]</scope>
    <source>
        <strain evidence="3">JCM 18401</strain>
    </source>
</reference>
<protein>
    <recommendedName>
        <fullName evidence="1">HTH luxR-type domain-containing protein</fullName>
    </recommendedName>
</protein>
<dbReference type="InterPro" id="IPR016032">
    <property type="entry name" value="Sig_transdc_resp-reg_C-effctor"/>
</dbReference>
<dbReference type="CDD" id="cd06170">
    <property type="entry name" value="LuxR_C_like"/>
    <property type="match status" value="1"/>
</dbReference>
<accession>A0ABP9EV28</accession>
<dbReference type="InterPro" id="IPR036388">
    <property type="entry name" value="WH-like_DNA-bd_sf"/>
</dbReference>
<sequence>MTRSRLGSTIADGSGGGHWIQPDWLDALTKLCEQTRASSAVVFTRGQDGLPEQLVAQVNATDLQVAFAQQRLGSLHQQVMARHEAIPLMGQEHDQCLYVLRLALAHSQLQECILCLYCAQADRLSICAAEIGPQLDAWLCSGSERYWQEGTPVPVAAAPSQTWLLTTLSGELHHASELGQQWLNSAWVTVRSGQIGFSEGHQHERWQSLLYRWQAGEGAAKSLLLGPQHALWLAHCQRWTGSPRSEPLLLMTLRSLSLSDPGRSPQLLQDWFGLSPKEAQVSFGLASGMPAKRIAREMSIEESTVRSHIRQILTKTRCRSQLHLVGLLNRCLV</sequence>
<dbReference type="PROSITE" id="PS50043">
    <property type="entry name" value="HTH_LUXR_2"/>
    <property type="match status" value="1"/>
</dbReference>
<dbReference type="Pfam" id="PF00196">
    <property type="entry name" value="GerE"/>
    <property type="match status" value="1"/>
</dbReference>
<organism evidence="2 3">
    <name type="scientific">Ferrimonas pelagia</name>
    <dbReference type="NCBI Taxonomy" id="1177826"/>
    <lineage>
        <taxon>Bacteria</taxon>
        <taxon>Pseudomonadati</taxon>
        <taxon>Pseudomonadota</taxon>
        <taxon>Gammaproteobacteria</taxon>
        <taxon>Alteromonadales</taxon>
        <taxon>Ferrimonadaceae</taxon>
        <taxon>Ferrimonas</taxon>
    </lineage>
</organism>
<evidence type="ECO:0000259" key="1">
    <source>
        <dbReference type="PROSITE" id="PS50043"/>
    </source>
</evidence>
<comment type="caution">
    <text evidence="2">The sequence shown here is derived from an EMBL/GenBank/DDBJ whole genome shotgun (WGS) entry which is preliminary data.</text>
</comment>
<gene>
    <name evidence="2" type="ORF">GCM10023333_21500</name>
</gene>
<dbReference type="EMBL" id="BAABJZ010000072">
    <property type="protein sequence ID" value="GAA4887765.1"/>
    <property type="molecule type" value="Genomic_DNA"/>
</dbReference>